<sequence length="629" mass="69575" precursor="true">MRRFSAVALFSVLVLDAACCCAQLSQSDVEYFADRIDTAADQLDVATVPSLDEFVDQVQAAIATVQQELRIAGDTANTSAWLGYLKLNELSDALAAVQQAPSDPTSRDEARTQMLALAQLDQVLGDMRLRLTINYPGLERAQIPRLRTAVRQLDAMLRHRDPQRSIEYVATQMADASKTLRAADTTTAVDVFYQLDELTRLLIETRQAPLLVADIRGRFVNSNLRIGVGSNLISRIATRPFQEPTAINECLLGTFIRGRATLTGTVTTCLLPSEGVAKIQLILSGDLTSQNRGYRKPVTVDAVGYGHVTATKVLNLNDAGIHAEPAVASAQLSSKIQRVNHPMKIVRRIAMKKALEQKGATNAEGSRRMERRVAENFDRQTDQTSPLGDGKSTPLRDLVDVLGRLGVDEPSRVWSSETRYLLTTLRQRTDDDLAAAVPPPSVAGSHDLSVQIHESLINNVMTRILAGRTMTGSQLRQLGKSLLPELQFAADQSDEAEEPIITFSRTRPIIFEARQGKVWIGLRGTRFQQGDQSLKMPLRVRAEYLPTFVQGHGFVLQRQGEVEIDFPGTQRLSIGQIATRKKMERVFDRSLPMQLLDKPIRVPVKQLPESGIRVQEISAQQGWLSLGMR</sequence>
<feature type="signal peptide" evidence="2">
    <location>
        <begin position="1"/>
        <end position="22"/>
    </location>
</feature>
<evidence type="ECO:0000256" key="2">
    <source>
        <dbReference type="SAM" id="SignalP"/>
    </source>
</evidence>
<feature type="compositionally biased region" description="Basic and acidic residues" evidence="1">
    <location>
        <begin position="365"/>
        <end position="381"/>
    </location>
</feature>
<proteinExistence type="predicted"/>
<dbReference type="AlphaFoldDB" id="A0A518IYQ1"/>
<protein>
    <submittedName>
        <fullName evidence="3">Uncharacterized protein</fullName>
    </submittedName>
</protein>
<evidence type="ECO:0000256" key="1">
    <source>
        <dbReference type="SAM" id="MobiDB-lite"/>
    </source>
</evidence>
<feature type="region of interest" description="Disordered" evidence="1">
    <location>
        <begin position="357"/>
        <end position="393"/>
    </location>
</feature>
<feature type="chain" id="PRO_5022095246" evidence="2">
    <location>
        <begin position="23"/>
        <end position="629"/>
    </location>
</feature>
<keyword evidence="4" id="KW-1185">Reference proteome</keyword>
<gene>
    <name evidence="3" type="ORF">Mal33_42150</name>
</gene>
<organism evidence="3 4">
    <name type="scientific">Rosistilla oblonga</name>
    <dbReference type="NCBI Taxonomy" id="2527990"/>
    <lineage>
        <taxon>Bacteria</taxon>
        <taxon>Pseudomonadati</taxon>
        <taxon>Planctomycetota</taxon>
        <taxon>Planctomycetia</taxon>
        <taxon>Pirellulales</taxon>
        <taxon>Pirellulaceae</taxon>
        <taxon>Rosistilla</taxon>
    </lineage>
</organism>
<reference evidence="3 4" key="1">
    <citation type="submission" date="2019-02" db="EMBL/GenBank/DDBJ databases">
        <title>Deep-cultivation of Planctomycetes and their phenomic and genomic characterization uncovers novel biology.</title>
        <authorList>
            <person name="Wiegand S."/>
            <person name="Jogler M."/>
            <person name="Boedeker C."/>
            <person name="Pinto D."/>
            <person name="Vollmers J."/>
            <person name="Rivas-Marin E."/>
            <person name="Kohn T."/>
            <person name="Peeters S.H."/>
            <person name="Heuer A."/>
            <person name="Rast P."/>
            <person name="Oberbeckmann S."/>
            <person name="Bunk B."/>
            <person name="Jeske O."/>
            <person name="Meyerdierks A."/>
            <person name="Storesund J.E."/>
            <person name="Kallscheuer N."/>
            <person name="Luecker S."/>
            <person name="Lage O.M."/>
            <person name="Pohl T."/>
            <person name="Merkel B.J."/>
            <person name="Hornburger P."/>
            <person name="Mueller R.-W."/>
            <person name="Bruemmer F."/>
            <person name="Labrenz M."/>
            <person name="Spormann A.M."/>
            <person name="Op den Camp H."/>
            <person name="Overmann J."/>
            <person name="Amann R."/>
            <person name="Jetten M.S.M."/>
            <person name="Mascher T."/>
            <person name="Medema M.H."/>
            <person name="Devos D.P."/>
            <person name="Kaster A.-K."/>
            <person name="Ovreas L."/>
            <person name="Rohde M."/>
            <person name="Galperin M.Y."/>
            <person name="Jogler C."/>
        </authorList>
    </citation>
    <scope>NUCLEOTIDE SEQUENCE [LARGE SCALE GENOMIC DNA]</scope>
    <source>
        <strain evidence="3 4">Mal33</strain>
    </source>
</reference>
<name>A0A518IYQ1_9BACT</name>
<evidence type="ECO:0000313" key="4">
    <source>
        <dbReference type="Proteomes" id="UP000316770"/>
    </source>
</evidence>
<accession>A0A518IYQ1</accession>
<dbReference type="Proteomes" id="UP000316770">
    <property type="component" value="Chromosome"/>
</dbReference>
<dbReference type="EMBL" id="CP036318">
    <property type="protein sequence ID" value="QDV58198.1"/>
    <property type="molecule type" value="Genomic_DNA"/>
</dbReference>
<keyword evidence="2" id="KW-0732">Signal</keyword>
<evidence type="ECO:0000313" key="3">
    <source>
        <dbReference type="EMBL" id="QDV58198.1"/>
    </source>
</evidence>